<dbReference type="EMBL" id="LCYI01000034">
    <property type="protein sequence ID" value="KLA27613.1"/>
    <property type="molecule type" value="Genomic_DNA"/>
</dbReference>
<dbReference type="PATRIC" id="fig|1396.428.peg.5581"/>
<gene>
    <name evidence="1" type="ORF">B4077_2250</name>
</gene>
<protein>
    <submittedName>
        <fullName evidence="1">Uncharacterized protein</fullName>
    </submittedName>
</protein>
<dbReference type="Proteomes" id="UP000035214">
    <property type="component" value="Unassembled WGS sequence"/>
</dbReference>
<dbReference type="AlphaFoldDB" id="A0A0G8ETM6"/>
<evidence type="ECO:0000313" key="1">
    <source>
        <dbReference type="EMBL" id="KLA27613.1"/>
    </source>
</evidence>
<reference evidence="1 2" key="1">
    <citation type="submission" date="2015-04" db="EMBL/GenBank/DDBJ databases">
        <title>Draft Genome Sequences of Eight Spore-Forming Food Isolates of Bacillus cereus Genome sequencing.</title>
        <authorList>
            <person name="Krawcyk A.O."/>
            <person name="de Jong A."/>
            <person name="Eijlander R.T."/>
            <person name="Berendsen E.M."/>
            <person name="Holsappel S."/>
            <person name="Wells-Bennik M."/>
            <person name="Kuipers O.P."/>
        </authorList>
    </citation>
    <scope>NUCLEOTIDE SEQUENCE [LARGE SCALE GENOMIC DNA]</scope>
    <source>
        <strain evidence="1 2">B4077</strain>
    </source>
</reference>
<accession>A0A0G8ETM6</accession>
<proteinExistence type="predicted"/>
<comment type="caution">
    <text evidence="1">The sequence shown here is derived from an EMBL/GenBank/DDBJ whole genome shotgun (WGS) entry which is preliminary data.</text>
</comment>
<name>A0A0G8ETM6_BACCE</name>
<evidence type="ECO:0000313" key="2">
    <source>
        <dbReference type="Proteomes" id="UP000035214"/>
    </source>
</evidence>
<sequence>MLLRMLVYDEWNFLFLKTEGDELSHQAVRFAKDVFSSP</sequence>
<organism evidence="1 2">
    <name type="scientific">Bacillus cereus</name>
    <dbReference type="NCBI Taxonomy" id="1396"/>
    <lineage>
        <taxon>Bacteria</taxon>
        <taxon>Bacillati</taxon>
        <taxon>Bacillota</taxon>
        <taxon>Bacilli</taxon>
        <taxon>Bacillales</taxon>
        <taxon>Bacillaceae</taxon>
        <taxon>Bacillus</taxon>
        <taxon>Bacillus cereus group</taxon>
    </lineage>
</organism>